<keyword evidence="1" id="KW-0812">Transmembrane</keyword>
<organism evidence="2 3">
    <name type="scientific">Actinobacillus minor 202</name>
    <dbReference type="NCBI Taxonomy" id="591023"/>
    <lineage>
        <taxon>Bacteria</taxon>
        <taxon>Pseudomonadati</taxon>
        <taxon>Pseudomonadota</taxon>
        <taxon>Gammaproteobacteria</taxon>
        <taxon>Pasteurellales</taxon>
        <taxon>Pasteurellaceae</taxon>
        <taxon>Actinobacillus</taxon>
    </lineage>
</organism>
<dbReference type="EMBL" id="ACFT01000044">
    <property type="protein sequence ID" value="EEV24432.1"/>
    <property type="molecule type" value="Genomic_DNA"/>
</dbReference>
<evidence type="ECO:0000313" key="3">
    <source>
        <dbReference type="Proteomes" id="UP000003394"/>
    </source>
</evidence>
<keyword evidence="1" id="KW-1133">Transmembrane helix</keyword>
<evidence type="ECO:0000256" key="1">
    <source>
        <dbReference type="SAM" id="Phobius"/>
    </source>
</evidence>
<feature type="transmembrane region" description="Helical" evidence="1">
    <location>
        <begin position="23"/>
        <end position="42"/>
    </location>
</feature>
<keyword evidence="3" id="KW-1185">Reference proteome</keyword>
<dbReference type="Proteomes" id="UP000003394">
    <property type="component" value="Unassembled WGS sequence"/>
</dbReference>
<reference evidence="2 3" key="1">
    <citation type="journal article" date="2010" name="Vet. Microbiol.">
        <title>Production of haemolysins by strains of the Actinobacillus minor/porcitonsillarum complex.</title>
        <authorList>
            <person name="Arya G."/>
            <person name="Niven D.F."/>
        </authorList>
    </citation>
    <scope>NUCLEOTIDE SEQUENCE [LARGE SCALE GENOMIC DNA]</scope>
    <source>
        <strain evidence="3">strain 202</strain>
    </source>
</reference>
<accession>A0ABP2GRA0</accession>
<keyword evidence="1" id="KW-0472">Membrane</keyword>
<gene>
    <name evidence="2" type="ORF">AM202_05729</name>
</gene>
<protein>
    <submittedName>
        <fullName evidence="2">Uncharacterized protein</fullName>
    </submittedName>
</protein>
<name>A0ABP2GRA0_9PAST</name>
<proteinExistence type="predicted"/>
<evidence type="ECO:0000313" key="2">
    <source>
        <dbReference type="EMBL" id="EEV24432.1"/>
    </source>
</evidence>
<sequence>MYLKGMKKPNGCLFFIHNRTKNSFFNLLLEICFIFEILLTFLEKNNGVKFQKAYNH</sequence>
<comment type="caution">
    <text evidence="2">The sequence shown here is derived from an EMBL/GenBank/DDBJ whole genome shotgun (WGS) entry which is preliminary data.</text>
</comment>